<evidence type="ECO:0000313" key="2">
    <source>
        <dbReference type="Proteomes" id="UP000655225"/>
    </source>
</evidence>
<reference evidence="1 2" key="1">
    <citation type="submission" date="2020-04" db="EMBL/GenBank/DDBJ databases">
        <title>Plant Genome Project.</title>
        <authorList>
            <person name="Zhang R.-G."/>
        </authorList>
    </citation>
    <scope>NUCLEOTIDE SEQUENCE [LARGE SCALE GENOMIC DNA]</scope>
    <source>
        <strain evidence="1">YNK0</strain>
        <tissue evidence="1">Leaf</tissue>
    </source>
</reference>
<comment type="caution">
    <text evidence="1">The sequence shown here is derived from an EMBL/GenBank/DDBJ whole genome shotgun (WGS) entry which is preliminary data.</text>
</comment>
<protein>
    <recommendedName>
        <fullName evidence="3">Protein SCAI</fullName>
    </recommendedName>
</protein>
<dbReference type="OrthoDB" id="525027at2759"/>
<dbReference type="PANTHER" id="PTHR21243">
    <property type="entry name" value="PROTEIN SCAI"/>
    <property type="match status" value="1"/>
</dbReference>
<sequence>MGDSNDVSRTFRALVERADRKFARVRDVSSYGRGPCHYFQKVFKAYTKLWKFQQENRLKLVESGLQRWEIGEIASRIGQLYYGQYTRTSEARFLLESYIFYEAILNRGYFRGAKGSPKDLSLRYKELRFYARFLIVSLLLNRWETVQFIVDRFRALVDDCKATFRNDFWTTSFQNTNFKEWKQVLQEISRFMKLDTAFTNIRPLRYCAMFDSYPASLPYVARFHAKKVLRVRDALLTSYHRNEVKFTELTLDTFRMLQCLEWEPSGSFYQKRPVDSNENGSLNDQSGVSGLIDINLAVDMTDPTLPPNPRKVILYRPSVTHFIAVVATICEELPPDSILLIYISASGKADQSNAYQMETFGASRKSLNMKVVSQTSNEHNRSLPETPVHDKEDSSGCFGNYLWLGPRGTGGSNNLHPGDIIPFTRRPLFMIIDSDNSHAFKADKMALYDIGHILHGAERGEPAALLLSPTRPAFRSPSCVDLTLNGSQFTFFLTAPLQAFLQLVGLSPPDIDSNVYNNADNVLSTAFAEWEMILCTSTCLDLVWAQNLSDPFLRRLIIRFIFCRSVLSLFCPPGDNDQYLPDCLPHLPDSVSPHSEAMQSSVLRLANSLSVAKCFHFEEM</sequence>
<proteinExistence type="predicted"/>
<dbReference type="AlphaFoldDB" id="A0A834ZGE3"/>
<gene>
    <name evidence="1" type="ORF">HHK36_009536</name>
</gene>
<dbReference type="InterPro" id="IPR022709">
    <property type="entry name" value="SCAI"/>
</dbReference>
<accession>A0A834ZGE3</accession>
<keyword evidence="2" id="KW-1185">Reference proteome</keyword>
<name>A0A834ZGE3_TETSI</name>
<dbReference type="GO" id="GO:0003714">
    <property type="term" value="F:transcription corepressor activity"/>
    <property type="evidence" value="ECO:0007669"/>
    <property type="project" value="InterPro"/>
</dbReference>
<dbReference type="EMBL" id="JABCRI010000006">
    <property type="protein sequence ID" value="KAF8404648.1"/>
    <property type="molecule type" value="Genomic_DNA"/>
</dbReference>
<dbReference type="Proteomes" id="UP000655225">
    <property type="component" value="Unassembled WGS sequence"/>
</dbReference>
<evidence type="ECO:0000313" key="1">
    <source>
        <dbReference type="EMBL" id="KAF8404648.1"/>
    </source>
</evidence>
<organism evidence="1 2">
    <name type="scientific">Tetracentron sinense</name>
    <name type="common">Spur-leaf</name>
    <dbReference type="NCBI Taxonomy" id="13715"/>
    <lineage>
        <taxon>Eukaryota</taxon>
        <taxon>Viridiplantae</taxon>
        <taxon>Streptophyta</taxon>
        <taxon>Embryophyta</taxon>
        <taxon>Tracheophyta</taxon>
        <taxon>Spermatophyta</taxon>
        <taxon>Magnoliopsida</taxon>
        <taxon>Trochodendrales</taxon>
        <taxon>Trochodendraceae</taxon>
        <taxon>Tetracentron</taxon>
    </lineage>
</organism>
<dbReference type="OMA" id="HCIHPGD"/>
<dbReference type="Pfam" id="PF12070">
    <property type="entry name" value="SCAI"/>
    <property type="match status" value="1"/>
</dbReference>
<dbReference type="GO" id="GO:0006351">
    <property type="term" value="P:DNA-templated transcription"/>
    <property type="evidence" value="ECO:0007669"/>
    <property type="project" value="InterPro"/>
</dbReference>
<evidence type="ECO:0008006" key="3">
    <source>
        <dbReference type="Google" id="ProtNLM"/>
    </source>
</evidence>